<dbReference type="GeneID" id="89289315"/>
<reference evidence="1 2" key="1">
    <citation type="submission" date="2023-09" db="EMBL/GenBank/DDBJ databases">
        <title>Pyrofollis japonicus gen. nov. sp. nov., a novel member of the family Pyrodictiaceae isolated from the Iheya North hydrothermal field.</title>
        <authorList>
            <person name="Miyazaki U."/>
            <person name="Sanari M."/>
            <person name="Tame A."/>
            <person name="Kitajima M."/>
            <person name="Okamoto A."/>
            <person name="Sawayama S."/>
            <person name="Miyazaki J."/>
            <person name="Takai K."/>
            <person name="Nakagawa S."/>
        </authorList>
    </citation>
    <scope>NUCLEOTIDE SEQUENCE [LARGE SCALE GENOMIC DNA]</scope>
    <source>
        <strain evidence="1 2">AV2</strain>
    </source>
</reference>
<name>A0ABM8IVZ7_9CREN</name>
<dbReference type="RefSeq" id="WP_338248399.1">
    <property type="nucleotide sequence ID" value="NZ_AP028907.1"/>
</dbReference>
<keyword evidence="2" id="KW-1185">Reference proteome</keyword>
<evidence type="ECO:0000313" key="1">
    <source>
        <dbReference type="EMBL" id="BES81733.1"/>
    </source>
</evidence>
<protein>
    <submittedName>
        <fullName evidence="1">Uncharacterized protein</fullName>
    </submittedName>
</protein>
<accession>A0ABM8IVZ7</accession>
<dbReference type="EMBL" id="AP028907">
    <property type="protein sequence ID" value="BES81733.1"/>
    <property type="molecule type" value="Genomic_DNA"/>
</dbReference>
<gene>
    <name evidence="1" type="ORF">PABY_13000</name>
</gene>
<sequence length="251" mass="28448">MLSGCKYAIIVTEGLYDVYLLGAAVSDNYDLYYSSNIEEIKEYMWECFLDAGCIAIYPAGGIKNVRDATKEIIKATEAFIRSVPNAEVCLAVIVDSDSDRPTDRANEYYQRLWKIIQEIIVRNKKDKEVQPIQHGGKYFASLCIRRPDRPKICIASWKCSAECWIALVVPRSPITSVEYCDKDVRKHCHEVVEGELPRNVKEAGVTVVVEKVKHLIDNADPAWRAMLRELIAGIQDGLEDTDLDSFIVRLL</sequence>
<dbReference type="Proteomes" id="UP001341135">
    <property type="component" value="Chromosome"/>
</dbReference>
<organism evidence="1 2">
    <name type="scientific">Pyrodictium abyssi</name>
    <dbReference type="NCBI Taxonomy" id="54256"/>
    <lineage>
        <taxon>Archaea</taxon>
        <taxon>Thermoproteota</taxon>
        <taxon>Thermoprotei</taxon>
        <taxon>Desulfurococcales</taxon>
        <taxon>Pyrodictiaceae</taxon>
        <taxon>Pyrodictium</taxon>
    </lineage>
</organism>
<evidence type="ECO:0000313" key="2">
    <source>
        <dbReference type="Proteomes" id="UP001341135"/>
    </source>
</evidence>
<proteinExistence type="predicted"/>